<name>A0A7R9C0Z4_9CRUS</name>
<protein>
    <recommendedName>
        <fullName evidence="7">Major facilitator superfamily (MFS) profile domain-containing protein</fullName>
    </recommendedName>
</protein>
<dbReference type="PROSITE" id="PS50850">
    <property type="entry name" value="MFS"/>
    <property type="match status" value="1"/>
</dbReference>
<feature type="transmembrane region" description="Helical" evidence="6">
    <location>
        <begin position="509"/>
        <end position="535"/>
    </location>
</feature>
<keyword evidence="5 6" id="KW-0472">Membrane</keyword>
<evidence type="ECO:0000313" key="9">
    <source>
        <dbReference type="Proteomes" id="UP000678499"/>
    </source>
</evidence>
<feature type="transmembrane region" description="Helical" evidence="6">
    <location>
        <begin position="423"/>
        <end position="444"/>
    </location>
</feature>
<evidence type="ECO:0000313" key="8">
    <source>
        <dbReference type="EMBL" id="CAD7283639.1"/>
    </source>
</evidence>
<dbReference type="Proteomes" id="UP000678499">
    <property type="component" value="Unassembled WGS sequence"/>
</dbReference>
<keyword evidence="4 6" id="KW-1133">Transmembrane helix</keyword>
<accession>A0A7R9C0Z4</accession>
<dbReference type="InterPro" id="IPR044822">
    <property type="entry name" value="Myb_DNA-bind_4"/>
</dbReference>
<dbReference type="PANTHER" id="PTHR23504">
    <property type="entry name" value="MAJOR FACILITATOR SUPERFAMILY DOMAIN-CONTAINING PROTEIN 10"/>
    <property type="match status" value="1"/>
</dbReference>
<keyword evidence="9" id="KW-1185">Reference proteome</keyword>
<proteinExistence type="predicted"/>
<keyword evidence="2" id="KW-0813">Transport</keyword>
<dbReference type="InterPro" id="IPR036259">
    <property type="entry name" value="MFS_trans_sf"/>
</dbReference>
<dbReference type="Pfam" id="PF13837">
    <property type="entry name" value="Myb_DNA-bind_4"/>
    <property type="match status" value="1"/>
</dbReference>
<dbReference type="OrthoDB" id="440553at2759"/>
<evidence type="ECO:0000256" key="2">
    <source>
        <dbReference type="ARBA" id="ARBA00022448"/>
    </source>
</evidence>
<keyword evidence="3 6" id="KW-0812">Transmembrane</keyword>
<dbReference type="EMBL" id="OA887811">
    <property type="protein sequence ID" value="CAD7283639.1"/>
    <property type="molecule type" value="Genomic_DNA"/>
</dbReference>
<evidence type="ECO:0000259" key="7">
    <source>
        <dbReference type="PROSITE" id="PS50850"/>
    </source>
</evidence>
<evidence type="ECO:0000256" key="6">
    <source>
        <dbReference type="SAM" id="Phobius"/>
    </source>
</evidence>
<dbReference type="PANTHER" id="PTHR23504:SF14">
    <property type="entry name" value="MAJOR FACILITATOR SUPERFAMILY DOMAIN-CONTAINING PROTEIN 9"/>
    <property type="match status" value="1"/>
</dbReference>
<dbReference type="SUPFAM" id="SSF103473">
    <property type="entry name" value="MFS general substrate transporter"/>
    <property type="match status" value="1"/>
</dbReference>
<dbReference type="GO" id="GO:0022857">
    <property type="term" value="F:transmembrane transporter activity"/>
    <property type="evidence" value="ECO:0007669"/>
    <property type="project" value="InterPro"/>
</dbReference>
<evidence type="ECO:0000256" key="5">
    <source>
        <dbReference type="ARBA" id="ARBA00023136"/>
    </source>
</evidence>
<feature type="transmembrane region" description="Helical" evidence="6">
    <location>
        <begin position="326"/>
        <end position="344"/>
    </location>
</feature>
<feature type="transmembrane region" description="Helical" evidence="6">
    <location>
        <begin position="391"/>
        <end position="411"/>
    </location>
</feature>
<dbReference type="EMBL" id="CAJPEX010005774">
    <property type="protein sequence ID" value="CAG0923791.1"/>
    <property type="molecule type" value="Genomic_DNA"/>
</dbReference>
<feature type="transmembrane region" description="Helical" evidence="6">
    <location>
        <begin position="477"/>
        <end position="497"/>
    </location>
</feature>
<dbReference type="Pfam" id="PF07690">
    <property type="entry name" value="MFS_1"/>
    <property type="match status" value="1"/>
</dbReference>
<dbReference type="Gene3D" id="1.20.1250.20">
    <property type="entry name" value="MFS general substrate transporter like domains"/>
    <property type="match status" value="1"/>
</dbReference>
<dbReference type="GO" id="GO:0016020">
    <property type="term" value="C:membrane"/>
    <property type="evidence" value="ECO:0007669"/>
    <property type="project" value="UniProtKB-SubCell"/>
</dbReference>
<evidence type="ECO:0000256" key="3">
    <source>
        <dbReference type="ARBA" id="ARBA00022692"/>
    </source>
</evidence>
<feature type="domain" description="Major facilitator superfamily (MFS) profile" evidence="7">
    <location>
        <begin position="256"/>
        <end position="652"/>
    </location>
</feature>
<gene>
    <name evidence="8" type="ORF">NMOB1V02_LOCUS11252</name>
</gene>
<dbReference type="AlphaFoldDB" id="A0A7R9C0Z4"/>
<comment type="subcellular location">
    <subcellularLocation>
        <location evidence="1">Membrane</location>
        <topology evidence="1">Multi-pass membrane protein</topology>
    </subcellularLocation>
</comment>
<feature type="transmembrane region" description="Helical" evidence="6">
    <location>
        <begin position="350"/>
        <end position="370"/>
    </location>
</feature>
<sequence>MEEEDRERSLDLADVLTDEETRFFIGLVKTWNKNMRVDVEPVLTVDDLEERMKCGKKEKSARYELWTLQMRCKFKKDYDPPSLRKKWENLMRSYRKLAKKGISSADKTKFKFFEDMKLLLDTPAVSFEKSSSDKMSYEITKPEQLALVKYLEPLARVTSSPRNIQIPEDCVQKLSAEFNKKTFSLESLQDQWLQMTADFEIFQENPNEICITSKDVLKSMKEVFCCSEVLAGDEVVSRGFKMLAEVFKEEAEKDRKMIAKMLPLFGKALDVAFDLSLVVPWIVKEGKSMDLTPVTLGLLGSSYGAVQFFSSPVAGYWSDTHGRKKVLLAALFLTSLSYMILTFADKTHDTLPMWLVVIALFLGRITAGLFKHSQTLLRAILSESVSRSEKAAIFGRFNAFSNFGFILGSALGGHMASGPRGFYRISLTAAIVFLLNFLLNWVFLEDDEPEEVEGLKKKRGLAKGAESPVELMDYYDLLLVQFFLSLAALTYRANFALVLEDTYGLDSTMIGYIMSFQGIVSAGTGFLSGLVADWVGGAVQRLRLSSLVSLISLIGVTFSPTAGLSVACLVPFCASNSIARIASAEVTAARAPPGLLGSLVGLTTTVTSSARTVAPLIASVVQTYSDRGPGAFGAAFNLVGFLLTFHLAALPEPIGEELEPGDADRKLKAD</sequence>
<dbReference type="InterPro" id="IPR020846">
    <property type="entry name" value="MFS_dom"/>
</dbReference>
<reference evidence="8" key="1">
    <citation type="submission" date="2020-11" db="EMBL/GenBank/DDBJ databases">
        <authorList>
            <person name="Tran Van P."/>
        </authorList>
    </citation>
    <scope>NUCLEOTIDE SEQUENCE</scope>
</reference>
<feature type="transmembrane region" description="Helical" evidence="6">
    <location>
        <begin position="547"/>
        <end position="572"/>
    </location>
</feature>
<evidence type="ECO:0000256" key="1">
    <source>
        <dbReference type="ARBA" id="ARBA00004141"/>
    </source>
</evidence>
<dbReference type="InterPro" id="IPR011701">
    <property type="entry name" value="MFS"/>
</dbReference>
<organism evidence="8">
    <name type="scientific">Notodromas monacha</name>
    <dbReference type="NCBI Taxonomy" id="399045"/>
    <lineage>
        <taxon>Eukaryota</taxon>
        <taxon>Metazoa</taxon>
        <taxon>Ecdysozoa</taxon>
        <taxon>Arthropoda</taxon>
        <taxon>Crustacea</taxon>
        <taxon>Oligostraca</taxon>
        <taxon>Ostracoda</taxon>
        <taxon>Podocopa</taxon>
        <taxon>Podocopida</taxon>
        <taxon>Cypridocopina</taxon>
        <taxon>Cypridoidea</taxon>
        <taxon>Cyprididae</taxon>
        <taxon>Notodromas</taxon>
    </lineage>
</organism>
<evidence type="ECO:0000256" key="4">
    <source>
        <dbReference type="ARBA" id="ARBA00022989"/>
    </source>
</evidence>